<keyword evidence="3" id="KW-0808">Transferase</keyword>
<dbReference type="EMBL" id="ABCB02000016">
    <property type="protein sequence ID" value="EDO62033.1"/>
    <property type="molecule type" value="Genomic_DNA"/>
</dbReference>
<evidence type="ECO:0000313" key="3">
    <source>
        <dbReference type="EMBL" id="PEQ23300.1"/>
    </source>
</evidence>
<feature type="domain" description="N-acetyltransferase" evidence="1">
    <location>
        <begin position="3"/>
        <end position="151"/>
    </location>
</feature>
<reference evidence="3 5" key="3">
    <citation type="submission" date="2017-07" db="EMBL/GenBank/DDBJ databases">
        <title>Prevalence of linear plasmids in Cutibacterium (Propionibacterium) acnes isolates obtained from prostatic tissue.</title>
        <authorList>
            <person name="Davidsson S."/>
            <person name="Carlsson J."/>
            <person name="Molling P."/>
            <person name="Andren O."/>
            <person name="Andersson S.-O."/>
            <person name="Brzuszkiewicz E."/>
            <person name="Poehlein A."/>
            <person name="Al-Zeer M."/>
            <person name="Brinkmann V."/>
            <person name="Scavenius C."/>
            <person name="Nazipi S."/>
            <person name="Soderquist B."/>
            <person name="Bruggemann H."/>
        </authorList>
    </citation>
    <scope>NUCLEOTIDE SEQUENCE [LARGE SCALE GENOMIC DNA]</scope>
    <source>
        <strain evidence="3 5">DSM 753</strain>
    </source>
</reference>
<dbReference type="Proteomes" id="UP000220611">
    <property type="component" value="Unassembled WGS sequence"/>
</dbReference>
<dbReference type="AlphaFoldDB" id="A7VQR1"/>
<accession>A7VQR1</accession>
<gene>
    <name evidence="3" type="ORF">CH238_14450</name>
    <name evidence="2" type="ORF">CLOLEP_00893</name>
</gene>
<dbReference type="Gene3D" id="3.40.630.30">
    <property type="match status" value="1"/>
</dbReference>
<organism evidence="2 4">
    <name type="scientific">[Clostridium] leptum DSM 753</name>
    <dbReference type="NCBI Taxonomy" id="428125"/>
    <lineage>
        <taxon>Bacteria</taxon>
        <taxon>Bacillati</taxon>
        <taxon>Bacillota</taxon>
        <taxon>Clostridia</taxon>
        <taxon>Eubacteriales</taxon>
        <taxon>Oscillospiraceae</taxon>
        <taxon>Oscillospiraceae incertae sedis</taxon>
    </lineage>
</organism>
<name>A7VQR1_9FIRM</name>
<keyword evidence="5" id="KW-1185">Reference proteome</keyword>
<dbReference type="EMBL" id="NOXF01000020">
    <property type="protein sequence ID" value="PEQ23300.1"/>
    <property type="molecule type" value="Genomic_DNA"/>
</dbReference>
<dbReference type="OrthoDB" id="9127144at2"/>
<dbReference type="PROSITE" id="PS51186">
    <property type="entry name" value="GNAT"/>
    <property type="match status" value="1"/>
</dbReference>
<dbReference type="eggNOG" id="COG0456">
    <property type="taxonomic scope" value="Bacteria"/>
</dbReference>
<dbReference type="GO" id="GO:0016747">
    <property type="term" value="F:acyltransferase activity, transferring groups other than amino-acyl groups"/>
    <property type="evidence" value="ECO:0007669"/>
    <property type="project" value="InterPro"/>
</dbReference>
<dbReference type="Proteomes" id="UP000003490">
    <property type="component" value="Unassembled WGS sequence"/>
</dbReference>
<reference evidence="2 4" key="1">
    <citation type="submission" date="2007-08" db="EMBL/GenBank/DDBJ databases">
        <title>Draft genome sequence of Clostridium leptum (DSM 753).</title>
        <authorList>
            <person name="Sudarsanam P."/>
            <person name="Ley R."/>
            <person name="Guruge J."/>
            <person name="Turnbaugh P.J."/>
            <person name="Mahowald M."/>
            <person name="Liep D."/>
            <person name="Gordon J."/>
        </authorList>
    </citation>
    <scope>NUCLEOTIDE SEQUENCE [LARGE SCALE GENOMIC DNA]</scope>
    <source>
        <strain evidence="2 4">DSM 753</strain>
    </source>
</reference>
<dbReference type="InterPro" id="IPR016181">
    <property type="entry name" value="Acyl_CoA_acyltransferase"/>
</dbReference>
<dbReference type="Pfam" id="PF13508">
    <property type="entry name" value="Acetyltransf_7"/>
    <property type="match status" value="1"/>
</dbReference>
<reference evidence="2 4" key="2">
    <citation type="submission" date="2007-08" db="EMBL/GenBank/DDBJ databases">
        <authorList>
            <person name="Fulton L."/>
            <person name="Clifton S."/>
            <person name="Fulton B."/>
            <person name="Xu J."/>
            <person name="Minx P."/>
            <person name="Pepin K.H."/>
            <person name="Johnson M."/>
            <person name="Thiruvilangam P."/>
            <person name="Bhonagiri V."/>
            <person name="Nash W.E."/>
            <person name="Wang C."/>
            <person name="Mardis E.R."/>
            <person name="Wilson R.K."/>
        </authorList>
    </citation>
    <scope>NUCLEOTIDE SEQUENCE [LARGE SCALE GENOMIC DNA]</scope>
    <source>
        <strain evidence="2 4">DSM 753</strain>
    </source>
</reference>
<evidence type="ECO:0000313" key="4">
    <source>
        <dbReference type="Proteomes" id="UP000003490"/>
    </source>
</evidence>
<evidence type="ECO:0000313" key="5">
    <source>
        <dbReference type="Proteomes" id="UP000220611"/>
    </source>
</evidence>
<dbReference type="HOGENOM" id="CLU_105077_0_1_9"/>
<evidence type="ECO:0000259" key="1">
    <source>
        <dbReference type="PROSITE" id="PS51186"/>
    </source>
</evidence>
<evidence type="ECO:0000313" key="2">
    <source>
        <dbReference type="EMBL" id="EDO62033.1"/>
    </source>
</evidence>
<comment type="caution">
    <text evidence="2">The sequence shown here is derived from an EMBL/GenBank/DDBJ whole genome shotgun (WGS) entry which is preliminary data.</text>
</comment>
<sequence length="183" mass="21427">MGITMEPVSKYRRQVKRIYFDSFPKKDRMPYWMLLLMAKMNHTEFRAFCDQGRVCGFSYFAAVGKITFIMFLAVDSKLRSKGCGSLMLKEIQSLYPENKVIVSIERCDKTVENLEQRLRRKRFYEKNGFLSTGCLLELSKEQQEVLVKNGEFDPQEFSEFFKKYSNGTMNPPIIPIGHEGDLR</sequence>
<protein>
    <submittedName>
        <fullName evidence="3">N-acetyltransferase</fullName>
    </submittedName>
</protein>
<dbReference type="SUPFAM" id="SSF55729">
    <property type="entry name" value="Acyl-CoA N-acyltransferases (Nat)"/>
    <property type="match status" value="1"/>
</dbReference>
<dbReference type="InterPro" id="IPR000182">
    <property type="entry name" value="GNAT_dom"/>
</dbReference>
<proteinExistence type="predicted"/>